<sequence>MVRCGPEPMVTWEVMKFRLSTKKYEERLLSSGISHEVVDEATAAFILSVIENMGPPAERLCHKQPGIFYHLRDLGDLFHEAKFIHMIRDGRAAVLSTIERKVDGQYSANNTVKAVKLWEEITRQMISDCKHIGKLRCLTVRYECLVLAPEIQLRRILKFLGLPWDDILLRHETVVHKVSKLNYLEQSTTQFLNPIYVKSLDLWAKNNSNVSKCLFKAFSRNTNLLVELDYPINEIPPDYKKLCEKSPYYE</sequence>
<accession>A0AAE1Z801</accession>
<keyword evidence="7" id="KW-1185">Reference proteome</keyword>
<dbReference type="GO" id="GO:0008476">
    <property type="term" value="F:protein-tyrosine sulfotransferase activity"/>
    <property type="evidence" value="ECO:0007669"/>
    <property type="project" value="UniProtKB-EC"/>
</dbReference>
<name>A0AAE1Z801_SCHME</name>
<comment type="catalytic activity">
    <reaction evidence="4 5">
        <text>L-tyrosyl-[protein] + 3'-phosphoadenylyl sulfate = O-sulfo-L-tyrosine-[protein] + adenosine 3',5'-bisphosphate + H(+)</text>
        <dbReference type="Rhea" id="RHEA:16801"/>
        <dbReference type="Rhea" id="RHEA-COMP:10136"/>
        <dbReference type="Rhea" id="RHEA-COMP:11688"/>
        <dbReference type="ChEBI" id="CHEBI:15378"/>
        <dbReference type="ChEBI" id="CHEBI:46858"/>
        <dbReference type="ChEBI" id="CHEBI:58339"/>
        <dbReference type="ChEBI" id="CHEBI:58343"/>
        <dbReference type="ChEBI" id="CHEBI:65286"/>
        <dbReference type="EC" id="2.8.2.20"/>
    </reaction>
</comment>
<reference evidence="6" key="2">
    <citation type="journal article" date="2023" name="Infect Dis Poverty">
        <title>Chromosome-scale genome of the human blood fluke Schistosoma mekongi and its implications for public health.</title>
        <authorList>
            <person name="Zhou M."/>
            <person name="Xu L."/>
            <person name="Xu D."/>
            <person name="Chen W."/>
            <person name="Khan J."/>
            <person name="Hu Y."/>
            <person name="Huang H."/>
            <person name="Wei H."/>
            <person name="Zhang Y."/>
            <person name="Chusongsang P."/>
            <person name="Tanasarnprasert K."/>
            <person name="Hu X."/>
            <person name="Limpanont Y."/>
            <person name="Lv Z."/>
        </authorList>
    </citation>
    <scope>NUCLEOTIDE SEQUENCE</scope>
    <source>
        <strain evidence="6">LV_2022a</strain>
    </source>
</reference>
<evidence type="ECO:0000256" key="1">
    <source>
        <dbReference type="ARBA" id="ARBA00009988"/>
    </source>
</evidence>
<dbReference type="Pfam" id="PF13469">
    <property type="entry name" value="Sulfotransfer_3"/>
    <property type="match status" value="1"/>
</dbReference>
<dbReference type="EC" id="2.8.2.20" evidence="2 5"/>
<reference evidence="6" key="1">
    <citation type="submission" date="2022-04" db="EMBL/GenBank/DDBJ databases">
        <authorList>
            <person name="Xu L."/>
            <person name="Lv Z."/>
        </authorList>
    </citation>
    <scope>NUCLEOTIDE SEQUENCE</scope>
    <source>
        <strain evidence="6">LV_2022a</strain>
    </source>
</reference>
<organism evidence="6 7">
    <name type="scientific">Schistosoma mekongi</name>
    <name type="common">Parasitic worm</name>
    <dbReference type="NCBI Taxonomy" id="38744"/>
    <lineage>
        <taxon>Eukaryota</taxon>
        <taxon>Metazoa</taxon>
        <taxon>Spiralia</taxon>
        <taxon>Lophotrochozoa</taxon>
        <taxon>Platyhelminthes</taxon>
        <taxon>Trematoda</taxon>
        <taxon>Digenea</taxon>
        <taxon>Strigeidida</taxon>
        <taxon>Schistosomatoidea</taxon>
        <taxon>Schistosomatidae</taxon>
        <taxon>Schistosoma</taxon>
    </lineage>
</organism>
<dbReference type="AlphaFoldDB" id="A0AAE1Z801"/>
<proteinExistence type="inferred from homology"/>
<comment type="function">
    <text evidence="5">Catalyzes the O-sulfation of tyrosine residues within acidic motifs of polypeptides, using 3'-phosphoadenylyl sulfate (PAPS) as cosubstrate.</text>
</comment>
<dbReference type="PANTHER" id="PTHR12788:SF7">
    <property type="entry name" value="PROTEIN-TYROSINE SULFOTRANSFERASE-RELATED"/>
    <property type="match status" value="1"/>
</dbReference>
<dbReference type="EMBL" id="JALJAT010000005">
    <property type="protein sequence ID" value="KAK4469296.1"/>
    <property type="molecule type" value="Genomic_DNA"/>
</dbReference>
<dbReference type="InterPro" id="IPR026634">
    <property type="entry name" value="TPST-like"/>
</dbReference>
<protein>
    <recommendedName>
        <fullName evidence="2 5">Protein-tyrosine sulfotransferase</fullName>
        <ecNumber evidence="2 5">2.8.2.20</ecNumber>
    </recommendedName>
</protein>
<dbReference type="SUPFAM" id="SSF52540">
    <property type="entry name" value="P-loop containing nucleoside triphosphate hydrolases"/>
    <property type="match status" value="1"/>
</dbReference>
<evidence type="ECO:0000256" key="3">
    <source>
        <dbReference type="ARBA" id="ARBA00022679"/>
    </source>
</evidence>
<evidence type="ECO:0000313" key="7">
    <source>
        <dbReference type="Proteomes" id="UP001292079"/>
    </source>
</evidence>
<evidence type="ECO:0000256" key="5">
    <source>
        <dbReference type="RuleBase" id="RU365018"/>
    </source>
</evidence>
<dbReference type="InterPro" id="IPR027417">
    <property type="entry name" value="P-loop_NTPase"/>
</dbReference>
<dbReference type="Gene3D" id="3.40.50.300">
    <property type="entry name" value="P-loop containing nucleotide triphosphate hydrolases"/>
    <property type="match status" value="1"/>
</dbReference>
<comment type="similarity">
    <text evidence="1 5">Belongs to the protein sulfotransferase family.</text>
</comment>
<gene>
    <name evidence="6" type="ORF">MN116_006862</name>
</gene>
<evidence type="ECO:0000256" key="2">
    <source>
        <dbReference type="ARBA" id="ARBA00013262"/>
    </source>
</evidence>
<dbReference type="Proteomes" id="UP001292079">
    <property type="component" value="Unassembled WGS sequence"/>
</dbReference>
<dbReference type="GO" id="GO:0005794">
    <property type="term" value="C:Golgi apparatus"/>
    <property type="evidence" value="ECO:0007669"/>
    <property type="project" value="TreeGrafter"/>
</dbReference>
<evidence type="ECO:0000256" key="4">
    <source>
        <dbReference type="ARBA" id="ARBA00048460"/>
    </source>
</evidence>
<keyword evidence="3 5" id="KW-0808">Transferase</keyword>
<dbReference type="PANTHER" id="PTHR12788">
    <property type="entry name" value="PROTEIN-TYROSINE SULFOTRANSFERASE 2"/>
    <property type="match status" value="1"/>
</dbReference>
<evidence type="ECO:0000313" key="6">
    <source>
        <dbReference type="EMBL" id="KAK4469296.1"/>
    </source>
</evidence>
<comment type="caution">
    <text evidence="6">The sequence shown here is derived from an EMBL/GenBank/DDBJ whole genome shotgun (WGS) entry which is preliminary data.</text>
</comment>